<accession>S9PBM9</accession>
<proteinExistence type="predicted"/>
<keyword evidence="3" id="KW-1185">Reference proteome</keyword>
<dbReference type="Proteomes" id="UP000011682">
    <property type="component" value="Unassembled WGS sequence"/>
</dbReference>
<name>S9PBM9_CYSF2</name>
<evidence type="ECO:0000256" key="1">
    <source>
        <dbReference type="SAM" id="MobiDB-lite"/>
    </source>
</evidence>
<evidence type="ECO:0000313" key="3">
    <source>
        <dbReference type="Proteomes" id="UP000011682"/>
    </source>
</evidence>
<organism evidence="2 3">
    <name type="scientific">Cystobacter fuscus (strain ATCC 25194 / DSM 2262 / NBRC 100088 / M29)</name>
    <dbReference type="NCBI Taxonomy" id="1242864"/>
    <lineage>
        <taxon>Bacteria</taxon>
        <taxon>Pseudomonadati</taxon>
        <taxon>Myxococcota</taxon>
        <taxon>Myxococcia</taxon>
        <taxon>Myxococcales</taxon>
        <taxon>Cystobacterineae</taxon>
        <taxon>Archangiaceae</taxon>
        <taxon>Cystobacter</taxon>
    </lineage>
</organism>
<feature type="region of interest" description="Disordered" evidence="1">
    <location>
        <begin position="1"/>
        <end position="54"/>
    </location>
</feature>
<evidence type="ECO:0000313" key="2">
    <source>
        <dbReference type="EMBL" id="EPX59667.1"/>
    </source>
</evidence>
<protein>
    <submittedName>
        <fullName evidence="2">Uncharacterized protein</fullName>
    </submittedName>
</protein>
<feature type="compositionally biased region" description="Basic and acidic residues" evidence="1">
    <location>
        <begin position="33"/>
        <end position="54"/>
    </location>
</feature>
<sequence length="54" mass="6006">MATPGRHERLVLPAVTHTRRPQGQPGQQAQRQTETDTRTGRAARRERGGHGAHQ</sequence>
<gene>
    <name evidence="2" type="ORF">D187_002411</name>
</gene>
<feature type="compositionally biased region" description="Basic and acidic residues" evidence="1">
    <location>
        <begin position="1"/>
        <end position="10"/>
    </location>
</feature>
<feature type="compositionally biased region" description="Low complexity" evidence="1">
    <location>
        <begin position="21"/>
        <end position="32"/>
    </location>
</feature>
<reference evidence="2" key="1">
    <citation type="submission" date="2013-05" db="EMBL/GenBank/DDBJ databases">
        <title>Genome assembly of Cystobacter fuscus DSM 2262.</title>
        <authorList>
            <person name="Sharma G."/>
            <person name="Khatri I."/>
            <person name="Kaur C."/>
            <person name="Mayilraj S."/>
            <person name="Subramanian S."/>
        </authorList>
    </citation>
    <scope>NUCLEOTIDE SEQUENCE [LARGE SCALE GENOMIC DNA]</scope>
    <source>
        <strain evidence="2">DSM 2262</strain>
    </source>
</reference>
<dbReference type="EMBL" id="ANAH02000015">
    <property type="protein sequence ID" value="EPX59667.1"/>
    <property type="molecule type" value="Genomic_DNA"/>
</dbReference>
<dbReference type="AlphaFoldDB" id="S9PBM9"/>
<comment type="caution">
    <text evidence="2">The sequence shown here is derived from an EMBL/GenBank/DDBJ whole genome shotgun (WGS) entry which is preliminary data.</text>
</comment>